<evidence type="ECO:0000313" key="2">
    <source>
        <dbReference type="EMBL" id="KFG72086.1"/>
    </source>
</evidence>
<evidence type="ECO:0000313" key="3">
    <source>
        <dbReference type="Proteomes" id="UP000029095"/>
    </source>
</evidence>
<keyword evidence="3" id="KW-1185">Reference proteome</keyword>
<sequence length="109" mass="10266">MFDGECGGGCVDACVGDCWDEGGRKCPRVEATVADAAAASAPMARPGARWTGCAGVVAAGGGTEAPAERSGGCGAAGGGVRGATGSGARTAAVSGGPDRRRVAGLAGVR</sequence>
<gene>
    <name evidence="2" type="ORF">FM21_28265</name>
</gene>
<reference evidence="2 3" key="1">
    <citation type="submission" date="2014-05" db="EMBL/GenBank/DDBJ databases">
        <title>Complete genome sequence of the Streptomyces mutabilis TRM45540.</title>
        <authorList>
            <person name="Luo X."/>
            <person name="Zhang L."/>
        </authorList>
    </citation>
    <scope>NUCLEOTIDE SEQUENCE [LARGE SCALE GENOMIC DNA]</scope>
    <source>
        <strain evidence="2 3">TRM45540</strain>
    </source>
</reference>
<dbReference type="HOGENOM" id="CLU_2182520_0_0_11"/>
<evidence type="ECO:0000256" key="1">
    <source>
        <dbReference type="SAM" id="MobiDB-lite"/>
    </source>
</evidence>
<comment type="caution">
    <text evidence="2">The sequence shown here is derived from an EMBL/GenBank/DDBJ whole genome shotgun (WGS) entry which is preliminary data.</text>
</comment>
<accession>A0A086MT68</accession>
<feature type="compositionally biased region" description="Gly residues" evidence="1">
    <location>
        <begin position="71"/>
        <end position="85"/>
    </location>
</feature>
<organism evidence="2 3">
    <name type="scientific">Streptomyces mutabilis</name>
    <dbReference type="NCBI Taxonomy" id="67332"/>
    <lineage>
        <taxon>Bacteria</taxon>
        <taxon>Bacillati</taxon>
        <taxon>Actinomycetota</taxon>
        <taxon>Actinomycetes</taxon>
        <taxon>Kitasatosporales</taxon>
        <taxon>Streptomycetaceae</taxon>
        <taxon>Streptomyces</taxon>
    </lineage>
</organism>
<proteinExistence type="predicted"/>
<protein>
    <submittedName>
        <fullName evidence="2">Uncharacterized protein</fullName>
    </submittedName>
</protein>
<feature type="region of interest" description="Disordered" evidence="1">
    <location>
        <begin position="66"/>
        <end position="109"/>
    </location>
</feature>
<feature type="compositionally biased region" description="Low complexity" evidence="1">
    <location>
        <begin position="86"/>
        <end position="96"/>
    </location>
</feature>
<dbReference type="Proteomes" id="UP000029095">
    <property type="component" value="Unassembled WGS sequence"/>
</dbReference>
<dbReference type="AlphaFoldDB" id="A0A086MT68"/>
<name>A0A086MT68_9ACTN</name>
<dbReference type="EMBL" id="JNFQ01000003">
    <property type="protein sequence ID" value="KFG72086.1"/>
    <property type="molecule type" value="Genomic_DNA"/>
</dbReference>